<feature type="non-terminal residue" evidence="1">
    <location>
        <position position="72"/>
    </location>
</feature>
<accession>A0A1X6NJX5</accession>
<dbReference type="Proteomes" id="UP000218209">
    <property type="component" value="Unassembled WGS sequence"/>
</dbReference>
<reference evidence="1 2" key="1">
    <citation type="submission" date="2017-03" db="EMBL/GenBank/DDBJ databases">
        <title>WGS assembly of Porphyra umbilicalis.</title>
        <authorList>
            <person name="Brawley S.H."/>
            <person name="Blouin N.A."/>
            <person name="Ficko-Blean E."/>
            <person name="Wheeler G.L."/>
            <person name="Lohr M."/>
            <person name="Goodson H.V."/>
            <person name="Jenkins J.W."/>
            <person name="Blaby-Haas C.E."/>
            <person name="Helliwell K.E."/>
            <person name="Chan C."/>
            <person name="Marriage T."/>
            <person name="Bhattacharya D."/>
            <person name="Klein A.S."/>
            <person name="Badis Y."/>
            <person name="Brodie J."/>
            <person name="Cao Y."/>
            <person name="Collen J."/>
            <person name="Dittami S.M."/>
            <person name="Gachon C.M."/>
            <person name="Green B.R."/>
            <person name="Karpowicz S."/>
            <person name="Kim J.W."/>
            <person name="Kudahl U."/>
            <person name="Lin S."/>
            <person name="Michel G."/>
            <person name="Mittag M."/>
            <person name="Olson B.J."/>
            <person name="Pangilinan J."/>
            <person name="Peng Y."/>
            <person name="Qiu H."/>
            <person name="Shu S."/>
            <person name="Singer J.T."/>
            <person name="Smith A.G."/>
            <person name="Sprecher B.N."/>
            <person name="Wagner V."/>
            <person name="Wang W."/>
            <person name="Wang Z.-Y."/>
            <person name="Yan J."/>
            <person name="Yarish C."/>
            <person name="Zoeuner-Riek S."/>
            <person name="Zhuang Y."/>
            <person name="Zou Y."/>
            <person name="Lindquist E.A."/>
            <person name="Grimwood J."/>
            <person name="Barry K."/>
            <person name="Rokhsar D.S."/>
            <person name="Schmutz J."/>
            <person name="Stiller J.W."/>
            <person name="Grossman A.R."/>
            <person name="Prochnik S.E."/>
        </authorList>
    </citation>
    <scope>NUCLEOTIDE SEQUENCE [LARGE SCALE GENOMIC DNA]</scope>
    <source>
        <strain evidence="1">4086291</strain>
    </source>
</reference>
<evidence type="ECO:0000313" key="1">
    <source>
        <dbReference type="EMBL" id="OSX68776.1"/>
    </source>
</evidence>
<sequence>MPSPAVRTVYLYAYDAANLVLLPRRRRSPHVCRPPPLAMNGATLRNAALVAPLPSDVGTARIRLPPSAFAAL</sequence>
<dbReference type="AlphaFoldDB" id="A0A1X6NJX5"/>
<protein>
    <submittedName>
        <fullName evidence="1">Uncharacterized protein</fullName>
    </submittedName>
</protein>
<dbReference type="EMBL" id="KV920101">
    <property type="protein sequence ID" value="OSX68776.1"/>
    <property type="molecule type" value="Genomic_DNA"/>
</dbReference>
<keyword evidence="2" id="KW-1185">Reference proteome</keyword>
<gene>
    <name evidence="1" type="ORF">BU14_2263s0002</name>
</gene>
<proteinExistence type="predicted"/>
<organism evidence="1 2">
    <name type="scientific">Porphyra umbilicalis</name>
    <name type="common">Purple laver</name>
    <name type="synonym">Red alga</name>
    <dbReference type="NCBI Taxonomy" id="2786"/>
    <lineage>
        <taxon>Eukaryota</taxon>
        <taxon>Rhodophyta</taxon>
        <taxon>Bangiophyceae</taxon>
        <taxon>Bangiales</taxon>
        <taxon>Bangiaceae</taxon>
        <taxon>Porphyra</taxon>
    </lineage>
</organism>
<name>A0A1X6NJX5_PORUM</name>
<evidence type="ECO:0000313" key="2">
    <source>
        <dbReference type="Proteomes" id="UP000218209"/>
    </source>
</evidence>